<dbReference type="EMBL" id="LAZR01017355">
    <property type="protein sequence ID" value="KKM00772.1"/>
    <property type="molecule type" value="Genomic_DNA"/>
</dbReference>
<name>A0A0F9HCE0_9ZZZZ</name>
<gene>
    <name evidence="1" type="ORF">LCGC14_1801110</name>
</gene>
<organism evidence="1">
    <name type="scientific">marine sediment metagenome</name>
    <dbReference type="NCBI Taxonomy" id="412755"/>
    <lineage>
        <taxon>unclassified sequences</taxon>
        <taxon>metagenomes</taxon>
        <taxon>ecological metagenomes</taxon>
    </lineage>
</organism>
<reference evidence="1" key="1">
    <citation type="journal article" date="2015" name="Nature">
        <title>Complex archaea that bridge the gap between prokaryotes and eukaryotes.</title>
        <authorList>
            <person name="Spang A."/>
            <person name="Saw J.H."/>
            <person name="Jorgensen S.L."/>
            <person name="Zaremba-Niedzwiedzka K."/>
            <person name="Martijn J."/>
            <person name="Lind A.E."/>
            <person name="van Eijk R."/>
            <person name="Schleper C."/>
            <person name="Guy L."/>
            <person name="Ettema T.J."/>
        </authorList>
    </citation>
    <scope>NUCLEOTIDE SEQUENCE</scope>
</reference>
<dbReference type="AlphaFoldDB" id="A0A0F9HCE0"/>
<evidence type="ECO:0000313" key="1">
    <source>
        <dbReference type="EMBL" id="KKM00772.1"/>
    </source>
</evidence>
<accession>A0A0F9HCE0</accession>
<protein>
    <submittedName>
        <fullName evidence="1">Uncharacterized protein</fullName>
    </submittedName>
</protein>
<comment type="caution">
    <text evidence="1">The sequence shown here is derived from an EMBL/GenBank/DDBJ whole genome shotgun (WGS) entry which is preliminary data.</text>
</comment>
<sequence length="98" mass="10439">MASPKFIPTQIPTRSAAPDHLVIDAIEMFGLAIKGSGMVLRVRTVWVDASGNVVSPGPSKDILGSDAAYLRDSPAWDGMERTILEELTSRGELVGTIS</sequence>
<proteinExistence type="predicted"/>